<keyword evidence="4" id="KW-1185">Reference proteome</keyword>
<evidence type="ECO:0000313" key="3">
    <source>
        <dbReference type="EMBL" id="PWK34115.1"/>
    </source>
</evidence>
<keyword evidence="2" id="KW-0472">Membrane</keyword>
<feature type="transmembrane region" description="Helical" evidence="2">
    <location>
        <begin position="39"/>
        <end position="57"/>
    </location>
</feature>
<organism evidence="3 4">
    <name type="scientific">Cupriavidus plantarum</name>
    <dbReference type="NCBI Taxonomy" id="942865"/>
    <lineage>
        <taxon>Bacteria</taxon>
        <taxon>Pseudomonadati</taxon>
        <taxon>Pseudomonadota</taxon>
        <taxon>Betaproteobacteria</taxon>
        <taxon>Burkholderiales</taxon>
        <taxon>Burkholderiaceae</taxon>
        <taxon>Cupriavidus</taxon>
    </lineage>
</organism>
<dbReference type="RefSeq" id="WP_109584167.1">
    <property type="nucleotide sequence ID" value="NZ_QGGT01000003.1"/>
</dbReference>
<dbReference type="Proteomes" id="UP000245754">
    <property type="component" value="Unassembled WGS sequence"/>
</dbReference>
<comment type="caution">
    <text evidence="3">The sequence shown here is derived from an EMBL/GenBank/DDBJ whole genome shotgun (WGS) entry which is preliminary data.</text>
</comment>
<evidence type="ECO:0000256" key="1">
    <source>
        <dbReference type="SAM" id="MobiDB-lite"/>
    </source>
</evidence>
<proteinExistence type="predicted"/>
<evidence type="ECO:0000256" key="2">
    <source>
        <dbReference type="SAM" id="Phobius"/>
    </source>
</evidence>
<accession>A0A316EPV7</accession>
<dbReference type="AlphaFoldDB" id="A0A316EPV7"/>
<feature type="region of interest" description="Disordered" evidence="1">
    <location>
        <begin position="494"/>
        <end position="519"/>
    </location>
</feature>
<feature type="region of interest" description="Disordered" evidence="1">
    <location>
        <begin position="384"/>
        <end position="404"/>
    </location>
</feature>
<feature type="transmembrane region" description="Helical" evidence="2">
    <location>
        <begin position="6"/>
        <end position="27"/>
    </location>
</feature>
<sequence length="519" mass="54693">MLVRLFRFLLTAIAVFAVVWIATILWWQSINRMPTTADIVTHLFLLPAGMIAAYYVIRGALDGIRTNVSDMRAMRTAPPSDGETPADTALADAAANDPTRRWHAPVLASAVHSTHGPGAATTLAAMAGQKRPEVGDALHDGKRLYAAPIATLDADVDATRAALQRMDADLDWQDEAVRTVALASDISQRLLTEAFARYPGLYPMEPVAGTPAVEPIRLVLTLLLPRGTSPAHQTVAAGFVRAQLASLWPADRITLEPVAARGEADTMLLLDRAVTTLNREPERIVRGLVAADSLIGAQAVASLRYHDRLFGPECPHGVVPGEAAAGVLLAPPLASFAAEIGVDDASMPMRVGRACVGRLDAPADKGVPRTMVLANLIGQTIAQMQPMQPETSKADGKDSGDADAQRSEIGAVVADIVPHPVRTLEVARVFSDHFPEHDLSADLLQVGTACGYTAATSAMLSVALAHRLTEERGVPVLAVSAIDAQQRGALAILPPEPASRATDPAANEDVEAPPASAAA</sequence>
<keyword evidence="2" id="KW-1133">Transmembrane helix</keyword>
<feature type="compositionally biased region" description="Basic and acidic residues" evidence="1">
    <location>
        <begin position="392"/>
        <end position="404"/>
    </location>
</feature>
<keyword evidence="2" id="KW-0812">Transmembrane</keyword>
<protein>
    <submittedName>
        <fullName evidence="3">Uncharacterized protein</fullName>
    </submittedName>
</protein>
<gene>
    <name evidence="3" type="ORF">C7419_103434</name>
</gene>
<reference evidence="3 4" key="1">
    <citation type="submission" date="2018-05" db="EMBL/GenBank/DDBJ databases">
        <title>Genomic Encyclopedia of Type Strains, Phase IV (KMG-V): Genome sequencing to study the core and pangenomes of soil and plant-associated prokaryotes.</title>
        <authorList>
            <person name="Whitman W."/>
        </authorList>
    </citation>
    <scope>NUCLEOTIDE SEQUENCE [LARGE SCALE GENOMIC DNA]</scope>
    <source>
        <strain evidence="3 4">SLV-132</strain>
    </source>
</reference>
<evidence type="ECO:0000313" key="4">
    <source>
        <dbReference type="Proteomes" id="UP000245754"/>
    </source>
</evidence>
<dbReference type="EMBL" id="QGGT01000003">
    <property type="protein sequence ID" value="PWK34115.1"/>
    <property type="molecule type" value="Genomic_DNA"/>
</dbReference>
<name>A0A316EPV7_9BURK</name>